<dbReference type="InterPro" id="IPR036318">
    <property type="entry name" value="FAD-bd_PCMH-like_sf"/>
</dbReference>
<dbReference type="Gene3D" id="3.30.465.10">
    <property type="match status" value="1"/>
</dbReference>
<dbReference type="Pfam" id="PF00571">
    <property type="entry name" value="CBS"/>
    <property type="match status" value="1"/>
</dbReference>
<organism evidence="12 13">
    <name type="scientific">Psychracetigena formicireducens</name>
    <dbReference type="NCBI Taxonomy" id="2986056"/>
    <lineage>
        <taxon>Bacteria</taxon>
        <taxon>Bacillati</taxon>
        <taxon>Candidatus Lithacetigenota</taxon>
        <taxon>Candidatus Psychracetigena</taxon>
    </lineage>
</organism>
<gene>
    <name evidence="12" type="primary">corC_2</name>
    <name evidence="12" type="ORF">DDT42_01655</name>
</gene>
<sequence>MQLLSTITYPFVTVLSGSTSLVIKLFRLKKQDEPTVTEEEIKSLVAQGATSGDVEEVENKIIQRVFHLGDRKVGSLMTARLDLDWIDLEDDYYTNRNRILESSYSNLPVCKDGIDNVQGILRTKGFYKELTEGNHPEIASLIEPPTFIPENMTAFTLLEKFREKKSKVAMVVDEYGSVQGMVTMADLIDALVGEMEAPGTEEETIVIERNDGTFLIDALMPFADFIARFELDDLSNEEDISGFHTLGGFILHLNEQIPNTGEVFNWNHISFEVIDMDGNRIDKLLVRFEDGLEKSKES</sequence>
<keyword evidence="7 9" id="KW-0472">Membrane</keyword>
<dbReference type="GO" id="GO:0050660">
    <property type="term" value="F:flavin adenine dinucleotide binding"/>
    <property type="evidence" value="ECO:0007669"/>
    <property type="project" value="InterPro"/>
</dbReference>
<evidence type="ECO:0000259" key="11">
    <source>
        <dbReference type="PROSITE" id="PS51846"/>
    </source>
</evidence>
<dbReference type="Pfam" id="PF01595">
    <property type="entry name" value="CNNM"/>
    <property type="match status" value="1"/>
</dbReference>
<dbReference type="InterPro" id="IPR044751">
    <property type="entry name" value="Ion_transp-like_CBS"/>
</dbReference>
<dbReference type="Gene3D" id="3.10.580.10">
    <property type="entry name" value="CBS-domain"/>
    <property type="match status" value="1"/>
</dbReference>
<evidence type="ECO:0000256" key="9">
    <source>
        <dbReference type="PROSITE-ProRule" id="PRU01193"/>
    </source>
</evidence>
<dbReference type="InterPro" id="IPR005170">
    <property type="entry name" value="Transptr-assoc_dom"/>
</dbReference>
<evidence type="ECO:0000256" key="6">
    <source>
        <dbReference type="ARBA" id="ARBA00023122"/>
    </source>
</evidence>
<comment type="subcellular location">
    <subcellularLocation>
        <location evidence="1">Membrane</location>
        <topology evidence="1">Multi-pass membrane protein</topology>
    </subcellularLocation>
</comment>
<dbReference type="PANTHER" id="PTHR22777">
    <property type="entry name" value="HEMOLYSIN-RELATED"/>
    <property type="match status" value="1"/>
</dbReference>
<dbReference type="InterPro" id="IPR046342">
    <property type="entry name" value="CBS_dom_sf"/>
</dbReference>
<evidence type="ECO:0000256" key="4">
    <source>
        <dbReference type="ARBA" id="ARBA00022737"/>
    </source>
</evidence>
<feature type="domain" description="CNNM transmembrane" evidence="11">
    <location>
        <begin position="1"/>
        <end position="58"/>
    </location>
</feature>
<evidence type="ECO:0000256" key="5">
    <source>
        <dbReference type="ARBA" id="ARBA00022989"/>
    </source>
</evidence>
<dbReference type="PROSITE" id="PS51846">
    <property type="entry name" value="CNNM"/>
    <property type="match status" value="1"/>
</dbReference>
<reference evidence="12 13" key="1">
    <citation type="journal article" date="2021" name="bioRxiv">
        <title>Unique metabolic strategies in Hadean analogues reveal hints for primordial physiology.</title>
        <authorList>
            <person name="Nobu M.K."/>
            <person name="Nakai R."/>
            <person name="Tamazawa S."/>
            <person name="Mori H."/>
            <person name="Toyoda A."/>
            <person name="Ijiri A."/>
            <person name="Suzuki S."/>
            <person name="Kurokawa K."/>
            <person name="Kamagata Y."/>
            <person name="Tamaki H."/>
        </authorList>
    </citation>
    <scope>NUCLEOTIDE SEQUENCE [LARGE SCALE GENOMIC DNA]</scope>
    <source>
        <strain evidence="12">BS525</strain>
    </source>
</reference>
<dbReference type="SMART" id="SM01091">
    <property type="entry name" value="CorC_HlyC"/>
    <property type="match status" value="1"/>
</dbReference>
<dbReference type="PANTHER" id="PTHR22777:SF17">
    <property type="entry name" value="UPF0053 PROTEIN SLL0260"/>
    <property type="match status" value="1"/>
</dbReference>
<dbReference type="GO" id="GO:0005886">
    <property type="term" value="C:plasma membrane"/>
    <property type="evidence" value="ECO:0007669"/>
    <property type="project" value="TreeGrafter"/>
</dbReference>
<proteinExistence type="inferred from homology"/>
<evidence type="ECO:0000256" key="8">
    <source>
        <dbReference type="PROSITE-ProRule" id="PRU00703"/>
    </source>
</evidence>
<evidence type="ECO:0000256" key="3">
    <source>
        <dbReference type="ARBA" id="ARBA00022692"/>
    </source>
</evidence>
<comment type="caution">
    <text evidence="12">The sequence shown here is derived from an EMBL/GenBank/DDBJ whole genome shotgun (WGS) entry which is preliminary data.</text>
</comment>
<dbReference type="PROSITE" id="PS51371">
    <property type="entry name" value="CBS"/>
    <property type="match status" value="1"/>
</dbReference>
<dbReference type="CDD" id="cd04590">
    <property type="entry name" value="CBS_pair_CorC_HlyC_assoc"/>
    <property type="match status" value="1"/>
</dbReference>
<name>A0A9E2BHQ1_PSYF1</name>
<dbReference type="AlphaFoldDB" id="A0A9E2BHQ1"/>
<dbReference type="SUPFAM" id="SSF56176">
    <property type="entry name" value="FAD-binding/transporter-associated domain-like"/>
    <property type="match status" value="1"/>
</dbReference>
<dbReference type="InterPro" id="IPR000644">
    <property type="entry name" value="CBS_dom"/>
</dbReference>
<dbReference type="SUPFAM" id="SSF54631">
    <property type="entry name" value="CBS-domain pair"/>
    <property type="match status" value="1"/>
</dbReference>
<evidence type="ECO:0000256" key="1">
    <source>
        <dbReference type="ARBA" id="ARBA00004141"/>
    </source>
</evidence>
<accession>A0A9E2BHQ1</accession>
<evidence type="ECO:0000256" key="7">
    <source>
        <dbReference type="ARBA" id="ARBA00023136"/>
    </source>
</evidence>
<dbReference type="InterPro" id="IPR002550">
    <property type="entry name" value="CNNM"/>
</dbReference>
<comment type="similarity">
    <text evidence="2">Belongs to the UPF0053 family.</text>
</comment>
<evidence type="ECO:0000313" key="13">
    <source>
        <dbReference type="Proteomes" id="UP000811545"/>
    </source>
</evidence>
<protein>
    <submittedName>
        <fullName evidence="12">Magnesium and cobalt efflux protein CorC</fullName>
    </submittedName>
</protein>
<dbReference type="Proteomes" id="UP000811545">
    <property type="component" value="Unassembled WGS sequence"/>
</dbReference>
<keyword evidence="4" id="KW-0677">Repeat</keyword>
<dbReference type="Pfam" id="PF03471">
    <property type="entry name" value="CorC_HlyC"/>
    <property type="match status" value="1"/>
</dbReference>
<keyword evidence="3 9" id="KW-0812">Transmembrane</keyword>
<feature type="domain" description="CBS" evidence="10">
    <location>
        <begin position="141"/>
        <end position="197"/>
    </location>
</feature>
<dbReference type="EMBL" id="QLTW01000168">
    <property type="protein sequence ID" value="MBT9145778.1"/>
    <property type="molecule type" value="Genomic_DNA"/>
</dbReference>
<dbReference type="SMART" id="SM00116">
    <property type="entry name" value="CBS"/>
    <property type="match status" value="1"/>
</dbReference>
<dbReference type="InterPro" id="IPR016169">
    <property type="entry name" value="FAD-bd_PCMH_sub2"/>
</dbReference>
<evidence type="ECO:0000313" key="12">
    <source>
        <dbReference type="EMBL" id="MBT9145778.1"/>
    </source>
</evidence>
<evidence type="ECO:0000259" key="10">
    <source>
        <dbReference type="PROSITE" id="PS51371"/>
    </source>
</evidence>
<keyword evidence="6 8" id="KW-0129">CBS domain</keyword>
<keyword evidence="5 9" id="KW-1133">Transmembrane helix</keyword>
<evidence type="ECO:0000256" key="2">
    <source>
        <dbReference type="ARBA" id="ARBA00006337"/>
    </source>
</evidence>